<dbReference type="PANTHER" id="PTHR36302">
    <property type="entry name" value="BLR7088 PROTEIN"/>
    <property type="match status" value="1"/>
</dbReference>
<dbReference type="PANTHER" id="PTHR36302:SF1">
    <property type="entry name" value="COPPER CHAPERONE PCU(A)C"/>
    <property type="match status" value="1"/>
</dbReference>
<proteinExistence type="predicted"/>
<dbReference type="InterPro" id="IPR036182">
    <property type="entry name" value="PCuAC_sf"/>
</dbReference>
<keyword evidence="2" id="KW-1185">Reference proteome</keyword>
<dbReference type="OrthoDB" id="9796962at2"/>
<name>A0A371BJM5_9SPHN</name>
<accession>A0A371BJM5</accession>
<evidence type="ECO:0000313" key="2">
    <source>
        <dbReference type="Proteomes" id="UP000263833"/>
    </source>
</evidence>
<dbReference type="Proteomes" id="UP000263833">
    <property type="component" value="Unassembled WGS sequence"/>
</dbReference>
<dbReference type="InterPro" id="IPR007410">
    <property type="entry name" value="LpqE-like"/>
</dbReference>
<comment type="caution">
    <text evidence="1">The sequence shown here is derived from an EMBL/GenBank/DDBJ whole genome shotgun (WGS) entry which is preliminary data.</text>
</comment>
<evidence type="ECO:0000313" key="1">
    <source>
        <dbReference type="EMBL" id="RDV07561.1"/>
    </source>
</evidence>
<dbReference type="Pfam" id="PF04314">
    <property type="entry name" value="PCuAC"/>
    <property type="match status" value="1"/>
</dbReference>
<sequence length="201" mass="22575">MRGRYRWQIAWHKASRGLHCQKGGQCPVSERKSQSGKMMTMLNMRARLGLLAAPLLVTMLSSCGPTPQLRVHDAVVKLNPVDSNPSAMYFTIRGGPKDVYLMSVTSRSVLRTEMHESKVDPKTGAMTMAPLTRVFIPADGKVEFKRGGKHVMVWGVNLVGRRLGEMETQFLFSNNERILVKARVEEMDGREPDEKTGHNNH</sequence>
<dbReference type="Gene3D" id="2.60.40.1890">
    <property type="entry name" value="PCu(A)C copper chaperone"/>
    <property type="match status" value="1"/>
</dbReference>
<gene>
    <name evidence="1" type="ORF">DXH95_09575</name>
</gene>
<dbReference type="AlphaFoldDB" id="A0A371BJM5"/>
<protein>
    <submittedName>
        <fullName evidence="1">Copper chaperone PCu(A)C</fullName>
    </submittedName>
</protein>
<reference evidence="2" key="1">
    <citation type="submission" date="2018-08" db="EMBL/GenBank/DDBJ databases">
        <authorList>
            <person name="Kim S.-J."/>
            <person name="Jung G.-Y."/>
        </authorList>
    </citation>
    <scope>NUCLEOTIDE SEQUENCE [LARGE SCALE GENOMIC DNA]</scope>
    <source>
        <strain evidence="2">GY_G</strain>
    </source>
</reference>
<organism evidence="1 2">
    <name type="scientific">Sphingorhabdus pulchriflava</name>
    <dbReference type="NCBI Taxonomy" id="2292257"/>
    <lineage>
        <taxon>Bacteria</taxon>
        <taxon>Pseudomonadati</taxon>
        <taxon>Pseudomonadota</taxon>
        <taxon>Alphaproteobacteria</taxon>
        <taxon>Sphingomonadales</taxon>
        <taxon>Sphingomonadaceae</taxon>
        <taxon>Sphingorhabdus</taxon>
    </lineage>
</organism>
<dbReference type="EMBL" id="QRGP01000001">
    <property type="protein sequence ID" value="RDV07561.1"/>
    <property type="molecule type" value="Genomic_DNA"/>
</dbReference>
<dbReference type="InterPro" id="IPR058248">
    <property type="entry name" value="Lxx211020-like"/>
</dbReference>
<dbReference type="SUPFAM" id="SSF110087">
    <property type="entry name" value="DR1885-like metal-binding protein"/>
    <property type="match status" value="1"/>
</dbReference>